<dbReference type="PANTHER" id="PTHR10701:SF5">
    <property type="entry name" value="N-ALPHA-ACETYLTRANSFERASE 38, NATC AUXILIARY SUBUNIT"/>
    <property type="match status" value="1"/>
</dbReference>
<dbReference type="InterPro" id="IPR050914">
    <property type="entry name" value="snRNP_SmB/NAA38-like"/>
</dbReference>
<dbReference type="SUPFAM" id="SSF50182">
    <property type="entry name" value="Sm-like ribonucleoproteins"/>
    <property type="match status" value="1"/>
</dbReference>
<dbReference type="Proteomes" id="UP000183832">
    <property type="component" value="Unassembled WGS sequence"/>
</dbReference>
<dbReference type="PANTHER" id="PTHR10701">
    <property type="entry name" value="SMALL NUCLEAR RIBONUCLEOPROTEIN-ASSOCIATED PROTEIN B AND N"/>
    <property type="match status" value="1"/>
</dbReference>
<protein>
    <submittedName>
        <fullName evidence="4">CLUMA_CG013010, isoform A</fullName>
    </submittedName>
</protein>
<dbReference type="STRING" id="568069.A0A1J1IKS3"/>
<comment type="similarity">
    <text evidence="1">Belongs to the snRNP Sm proteins family.</text>
</comment>
<dbReference type="Gene3D" id="2.30.30.100">
    <property type="match status" value="1"/>
</dbReference>
<dbReference type="Pfam" id="PF01423">
    <property type="entry name" value="LSM"/>
    <property type="match status" value="1"/>
</dbReference>
<name>A0A1J1IKS3_9DIPT</name>
<dbReference type="OrthoDB" id="368909at2759"/>
<keyword evidence="5" id="KW-1185">Reference proteome</keyword>
<dbReference type="InterPro" id="IPR001163">
    <property type="entry name" value="Sm_dom_euk/arc"/>
</dbReference>
<dbReference type="SMART" id="SM00651">
    <property type="entry name" value="Sm"/>
    <property type="match status" value="1"/>
</dbReference>
<evidence type="ECO:0000313" key="4">
    <source>
        <dbReference type="EMBL" id="CRK99686.1"/>
    </source>
</evidence>
<organism evidence="4 5">
    <name type="scientific">Clunio marinus</name>
    <dbReference type="NCBI Taxonomy" id="568069"/>
    <lineage>
        <taxon>Eukaryota</taxon>
        <taxon>Metazoa</taxon>
        <taxon>Ecdysozoa</taxon>
        <taxon>Arthropoda</taxon>
        <taxon>Hexapoda</taxon>
        <taxon>Insecta</taxon>
        <taxon>Pterygota</taxon>
        <taxon>Neoptera</taxon>
        <taxon>Endopterygota</taxon>
        <taxon>Diptera</taxon>
        <taxon>Nematocera</taxon>
        <taxon>Chironomoidea</taxon>
        <taxon>Chironomidae</taxon>
        <taxon>Clunio</taxon>
    </lineage>
</organism>
<gene>
    <name evidence="4" type="ORF">CLUMA_CG013010</name>
</gene>
<dbReference type="InterPro" id="IPR010920">
    <property type="entry name" value="LSM_dom_sf"/>
</dbReference>
<evidence type="ECO:0000256" key="2">
    <source>
        <dbReference type="SAM" id="MobiDB-lite"/>
    </source>
</evidence>
<evidence type="ECO:0000256" key="1">
    <source>
        <dbReference type="ARBA" id="ARBA00006850"/>
    </source>
</evidence>
<reference evidence="4 5" key="1">
    <citation type="submission" date="2015-04" db="EMBL/GenBank/DDBJ databases">
        <authorList>
            <person name="Syromyatnikov M.Y."/>
            <person name="Popov V.N."/>
        </authorList>
    </citation>
    <scope>NUCLEOTIDE SEQUENCE [LARGE SCALE GENOMIC DNA]</scope>
</reference>
<evidence type="ECO:0000259" key="3">
    <source>
        <dbReference type="SMART" id="SM00651"/>
    </source>
</evidence>
<sequence>MVPEENPPCAEVFKPAESNPSGLPVKDSIERRKLRSWLSKNFRIKMTDNRILIGVFLCTDRDANIILGICSEFRDEEERFLGSVIVPKKHIVSIEVDTKEMEDQEIM</sequence>
<evidence type="ECO:0000313" key="5">
    <source>
        <dbReference type="Proteomes" id="UP000183832"/>
    </source>
</evidence>
<dbReference type="EMBL" id="CVRI01000052">
    <property type="protein sequence ID" value="CRK99686.1"/>
    <property type="molecule type" value="Genomic_DNA"/>
</dbReference>
<feature type="region of interest" description="Disordered" evidence="2">
    <location>
        <begin position="1"/>
        <end position="25"/>
    </location>
</feature>
<dbReference type="AlphaFoldDB" id="A0A1J1IKS3"/>
<dbReference type="GO" id="GO:0031417">
    <property type="term" value="C:NatC complex"/>
    <property type="evidence" value="ECO:0007669"/>
    <property type="project" value="InterPro"/>
</dbReference>
<dbReference type="CDD" id="cd06168">
    <property type="entry name" value="LSMD1"/>
    <property type="match status" value="1"/>
</dbReference>
<dbReference type="InterPro" id="IPR034110">
    <property type="entry name" value="LSMD1_Sm"/>
</dbReference>
<proteinExistence type="inferred from homology"/>
<accession>A0A1J1IKS3</accession>
<feature type="domain" description="Sm" evidence="3">
    <location>
        <begin position="32"/>
        <end position="96"/>
    </location>
</feature>